<proteinExistence type="predicted"/>
<reference evidence="1" key="1">
    <citation type="journal article" date="2014" name="Front. Microbiol.">
        <title>High frequency of phylogenetically diverse reductive dehalogenase-homologous genes in deep subseafloor sedimentary metagenomes.</title>
        <authorList>
            <person name="Kawai M."/>
            <person name="Futagami T."/>
            <person name="Toyoda A."/>
            <person name="Takaki Y."/>
            <person name="Nishi S."/>
            <person name="Hori S."/>
            <person name="Arai W."/>
            <person name="Tsubouchi T."/>
            <person name="Morono Y."/>
            <person name="Uchiyama I."/>
            <person name="Ito T."/>
            <person name="Fujiyama A."/>
            <person name="Inagaki F."/>
            <person name="Takami H."/>
        </authorList>
    </citation>
    <scope>NUCLEOTIDE SEQUENCE</scope>
    <source>
        <strain evidence="1">Expedition CK06-06</strain>
    </source>
</reference>
<feature type="non-terminal residue" evidence="1">
    <location>
        <position position="1"/>
    </location>
</feature>
<sequence>EVIRFIVNAEQTLDYDQVNTDLVISGGINYFDDVFNVVGGLLSDEDTIVEATFTRATGLSIDDYGFVLKLDRDPTGGETFISEFSNFKTNQTGQFITTTVGYEPEKIQVDAFTIKCRAKIDKTALLLGGGWRVSSRLVPIIQAPNDSKTLENGDFKTTSDDNFKTLD</sequence>
<gene>
    <name evidence="1" type="ORF">S01H1_66177</name>
</gene>
<evidence type="ECO:0000313" key="1">
    <source>
        <dbReference type="EMBL" id="GAG41594.1"/>
    </source>
</evidence>
<comment type="caution">
    <text evidence="1">The sequence shown here is derived from an EMBL/GenBank/DDBJ whole genome shotgun (WGS) entry which is preliminary data.</text>
</comment>
<accession>X0XEH9</accession>
<dbReference type="AlphaFoldDB" id="X0XEH9"/>
<dbReference type="EMBL" id="BARS01043743">
    <property type="protein sequence ID" value="GAG41594.1"/>
    <property type="molecule type" value="Genomic_DNA"/>
</dbReference>
<organism evidence="1">
    <name type="scientific">marine sediment metagenome</name>
    <dbReference type="NCBI Taxonomy" id="412755"/>
    <lineage>
        <taxon>unclassified sequences</taxon>
        <taxon>metagenomes</taxon>
        <taxon>ecological metagenomes</taxon>
    </lineage>
</organism>
<protein>
    <submittedName>
        <fullName evidence="1">Uncharacterized protein</fullName>
    </submittedName>
</protein>
<name>X0XEH9_9ZZZZ</name>